<evidence type="ECO:0008006" key="4">
    <source>
        <dbReference type="Google" id="ProtNLM"/>
    </source>
</evidence>
<feature type="compositionally biased region" description="Low complexity" evidence="1">
    <location>
        <begin position="74"/>
        <end position="85"/>
    </location>
</feature>
<evidence type="ECO:0000313" key="3">
    <source>
        <dbReference type="Proteomes" id="UP001147746"/>
    </source>
</evidence>
<dbReference type="PANTHER" id="PTHR47785:SF4">
    <property type="entry name" value="ZN(II)2CYS6 TRANSCRIPTION FACTOR (EUROFUNG)"/>
    <property type="match status" value="1"/>
</dbReference>
<evidence type="ECO:0000313" key="2">
    <source>
        <dbReference type="EMBL" id="KAJ5321011.1"/>
    </source>
</evidence>
<keyword evidence="3" id="KW-1185">Reference proteome</keyword>
<evidence type="ECO:0000256" key="1">
    <source>
        <dbReference type="SAM" id="MobiDB-lite"/>
    </source>
</evidence>
<reference evidence="2" key="2">
    <citation type="journal article" date="2023" name="IMA Fungus">
        <title>Comparative genomic study of the Penicillium genus elucidates a diverse pangenome and 15 lateral gene transfer events.</title>
        <authorList>
            <person name="Petersen C."/>
            <person name="Sorensen T."/>
            <person name="Nielsen M.R."/>
            <person name="Sondergaard T.E."/>
            <person name="Sorensen J.L."/>
            <person name="Fitzpatrick D.A."/>
            <person name="Frisvad J.C."/>
            <person name="Nielsen K.L."/>
        </authorList>
    </citation>
    <scope>NUCLEOTIDE SEQUENCE</scope>
    <source>
        <strain evidence="2">IBT 21472</strain>
    </source>
</reference>
<proteinExistence type="predicted"/>
<gene>
    <name evidence="2" type="ORF">N7476_004013</name>
</gene>
<organism evidence="2 3">
    <name type="scientific">Penicillium atrosanguineum</name>
    <dbReference type="NCBI Taxonomy" id="1132637"/>
    <lineage>
        <taxon>Eukaryota</taxon>
        <taxon>Fungi</taxon>
        <taxon>Dikarya</taxon>
        <taxon>Ascomycota</taxon>
        <taxon>Pezizomycotina</taxon>
        <taxon>Eurotiomycetes</taxon>
        <taxon>Eurotiomycetidae</taxon>
        <taxon>Eurotiales</taxon>
        <taxon>Aspergillaceae</taxon>
        <taxon>Penicillium</taxon>
    </lineage>
</organism>
<dbReference type="AlphaFoldDB" id="A0A9W9U5M2"/>
<sequence length="649" mass="73443">MDSSLMDTDWRHTAAAHKMLMWPAVKTLLDQEYDQDYMMMLEEQRGLISLSDPSGIFYTANDTALPTSPLADDGSGCSGCSGSRSSQDETSIMDKKALSQNSDIDQFGLLRLFENTARRYYQSYLDWMHMLHPFLDQQELNQRVEDFIECYCPQNFPPTTDPDTLSKCAQANSDVTGGFVDATSASSGKLVRQDIDNAVILLILALGAICESQLSHSEQIMDQKSDWRLPHIFDLTDSDQDKCEHVRNRPFIPGLALYGYATAILDHIQGGVRLDYVHACLLAGLYAGQLTQPFQSHRWIRQAARTCQLFVRQPRYEELEGQAKELCVFAYWSCLQLESDLLVELDIPASGISRYESRIPFPKGRYATDAPEDATLPSTRVMLYYYSQIHLHKTLNHVHMDLFKVEKEGQTCWLPSVQNAQGARIDLWRMALPEMMSWRDVDEPAKDINAAHMRAKYYRTRYIIHRPMLYHALHYGHSGTLACWEDSATWPRSASQTQSQSSYADMQRMLDDIGSFAPSNPSLLSSQDWIPPVVNLSDMPILLRLACKICIESAILHTTAFDGIENRLVLTNIFGTAHAKFGNMLVLAATYNSSLSELVERSTLDRLFKHTIRFLLRYGNTSAALCADARILNQIYSKLFDGPPVLTDA</sequence>
<comment type="caution">
    <text evidence="2">The sequence shown here is derived from an EMBL/GenBank/DDBJ whole genome shotgun (WGS) entry which is preliminary data.</text>
</comment>
<dbReference type="InterPro" id="IPR053181">
    <property type="entry name" value="EcdB-like_regulator"/>
</dbReference>
<dbReference type="Proteomes" id="UP001147746">
    <property type="component" value="Unassembled WGS sequence"/>
</dbReference>
<reference evidence="2" key="1">
    <citation type="submission" date="2022-12" db="EMBL/GenBank/DDBJ databases">
        <authorList>
            <person name="Petersen C."/>
        </authorList>
    </citation>
    <scope>NUCLEOTIDE SEQUENCE</scope>
    <source>
        <strain evidence="2">IBT 21472</strain>
    </source>
</reference>
<protein>
    <recommendedName>
        <fullName evidence="4">Transcription factor domain-containing protein</fullName>
    </recommendedName>
</protein>
<dbReference type="EMBL" id="JAPZBO010000003">
    <property type="protein sequence ID" value="KAJ5321011.1"/>
    <property type="molecule type" value="Genomic_DNA"/>
</dbReference>
<dbReference type="CDD" id="cd12148">
    <property type="entry name" value="fungal_TF_MHR"/>
    <property type="match status" value="1"/>
</dbReference>
<name>A0A9W9U5M2_9EURO</name>
<dbReference type="OrthoDB" id="5244761at2759"/>
<feature type="region of interest" description="Disordered" evidence="1">
    <location>
        <begin position="70"/>
        <end position="94"/>
    </location>
</feature>
<dbReference type="PANTHER" id="PTHR47785">
    <property type="entry name" value="ZN(II)2CYS6 TRANSCRIPTION FACTOR (EUROFUNG)-RELATED-RELATED"/>
    <property type="match status" value="1"/>
</dbReference>
<accession>A0A9W9U5M2</accession>